<reference evidence="1" key="1">
    <citation type="journal article" date="2023" name="G3 (Bethesda)">
        <title>A reference genome for the long-term kleptoplast-retaining sea slug Elysia crispata morphotype clarki.</title>
        <authorList>
            <person name="Eastman K.E."/>
            <person name="Pendleton A.L."/>
            <person name="Shaikh M.A."/>
            <person name="Suttiyut T."/>
            <person name="Ogas R."/>
            <person name="Tomko P."/>
            <person name="Gavelis G."/>
            <person name="Widhalm J.R."/>
            <person name="Wisecaver J.H."/>
        </authorList>
    </citation>
    <scope>NUCLEOTIDE SEQUENCE</scope>
    <source>
        <strain evidence="1">ECLA1</strain>
    </source>
</reference>
<sequence>MKGYSTPHAPRPGLWPILVKLKPVFNVTITARPPTRASHKGNILLLLPCRCAVGRVGTKAACLPLSALNILHFQKRVSGRLKAQPLKPLTGNSEVQEVDQGFSLESVTNATLMMTQADEVSDCSELRRLQGPRHVQSIFAGASSQQIALMPFGFKICFN</sequence>
<keyword evidence="2" id="KW-1185">Reference proteome</keyword>
<protein>
    <submittedName>
        <fullName evidence="1">Uncharacterized protein</fullName>
    </submittedName>
</protein>
<proteinExistence type="predicted"/>
<evidence type="ECO:0000313" key="2">
    <source>
        <dbReference type="Proteomes" id="UP001283361"/>
    </source>
</evidence>
<dbReference type="AlphaFoldDB" id="A0AAE1D697"/>
<organism evidence="1 2">
    <name type="scientific">Elysia crispata</name>
    <name type="common">lettuce slug</name>
    <dbReference type="NCBI Taxonomy" id="231223"/>
    <lineage>
        <taxon>Eukaryota</taxon>
        <taxon>Metazoa</taxon>
        <taxon>Spiralia</taxon>
        <taxon>Lophotrochozoa</taxon>
        <taxon>Mollusca</taxon>
        <taxon>Gastropoda</taxon>
        <taxon>Heterobranchia</taxon>
        <taxon>Euthyneura</taxon>
        <taxon>Panpulmonata</taxon>
        <taxon>Sacoglossa</taxon>
        <taxon>Placobranchoidea</taxon>
        <taxon>Plakobranchidae</taxon>
        <taxon>Elysia</taxon>
    </lineage>
</organism>
<accession>A0AAE1D697</accession>
<dbReference type="Proteomes" id="UP001283361">
    <property type="component" value="Unassembled WGS sequence"/>
</dbReference>
<comment type="caution">
    <text evidence="1">The sequence shown here is derived from an EMBL/GenBank/DDBJ whole genome shotgun (WGS) entry which is preliminary data.</text>
</comment>
<name>A0AAE1D697_9GAST</name>
<gene>
    <name evidence="1" type="ORF">RRG08_004161</name>
</gene>
<evidence type="ECO:0000313" key="1">
    <source>
        <dbReference type="EMBL" id="KAK3758340.1"/>
    </source>
</evidence>
<dbReference type="EMBL" id="JAWDGP010005274">
    <property type="protein sequence ID" value="KAK3758340.1"/>
    <property type="molecule type" value="Genomic_DNA"/>
</dbReference>